<evidence type="ECO:0000256" key="1">
    <source>
        <dbReference type="SAM" id="Phobius"/>
    </source>
</evidence>
<reference evidence="2" key="1">
    <citation type="journal article" date="2014" name="Int. J. Syst. Evol. Microbiol.">
        <title>Complete genome sequence of Corynebacterium casei LMG S-19264T (=DSM 44701T), isolated from a smear-ripened cheese.</title>
        <authorList>
            <consortium name="US DOE Joint Genome Institute (JGI-PGF)"/>
            <person name="Walter F."/>
            <person name="Albersmeier A."/>
            <person name="Kalinowski J."/>
            <person name="Ruckert C."/>
        </authorList>
    </citation>
    <scope>NUCLEOTIDE SEQUENCE</scope>
    <source>
        <strain evidence="2">KCTC 12344</strain>
    </source>
</reference>
<evidence type="ECO:0000313" key="5">
    <source>
        <dbReference type="Proteomes" id="UP000619512"/>
    </source>
</evidence>
<organism evidence="2 5">
    <name type="scientific">Pseudoduganella plicata</name>
    <dbReference type="NCBI Taxonomy" id="321984"/>
    <lineage>
        <taxon>Bacteria</taxon>
        <taxon>Pseudomonadati</taxon>
        <taxon>Pseudomonadota</taxon>
        <taxon>Betaproteobacteria</taxon>
        <taxon>Burkholderiales</taxon>
        <taxon>Oxalobacteraceae</taxon>
        <taxon>Telluria group</taxon>
        <taxon>Pseudoduganella</taxon>
    </lineage>
</organism>
<feature type="transmembrane region" description="Helical" evidence="1">
    <location>
        <begin position="283"/>
        <end position="304"/>
    </location>
</feature>
<keyword evidence="1" id="KW-0472">Membrane</keyword>
<keyword evidence="1" id="KW-1133">Transmembrane helix</keyword>
<reference evidence="3 4" key="2">
    <citation type="submission" date="2019-03" db="EMBL/GenBank/DDBJ databases">
        <title>Draft Genome Sequences of Six Type Strains of the Genus Massilia.</title>
        <authorList>
            <person name="Miess H."/>
            <person name="Frediansyhah A."/>
            <person name="Gross H."/>
        </authorList>
    </citation>
    <scope>NUCLEOTIDE SEQUENCE [LARGE SCALE GENOMIC DNA]</scope>
    <source>
        <strain evidence="3 4">DSM 17505</strain>
    </source>
</reference>
<feature type="transmembrane region" description="Helical" evidence="1">
    <location>
        <begin position="198"/>
        <end position="223"/>
    </location>
</feature>
<accession>A0A4P7BFX7</accession>
<feature type="transmembrane region" description="Helical" evidence="1">
    <location>
        <begin position="145"/>
        <end position="166"/>
    </location>
</feature>
<proteinExistence type="predicted"/>
<keyword evidence="4" id="KW-1185">Reference proteome</keyword>
<dbReference type="Pfam" id="PF05987">
    <property type="entry name" value="DUF898"/>
    <property type="match status" value="1"/>
</dbReference>
<gene>
    <name evidence="3" type="ORF">E1742_12465</name>
    <name evidence="2" type="ORF">GCM10007388_46020</name>
</gene>
<dbReference type="RefSeq" id="WP_134385227.1">
    <property type="nucleotide sequence ID" value="NZ_BMWW01000011.1"/>
</dbReference>
<evidence type="ECO:0000313" key="4">
    <source>
        <dbReference type="Proteomes" id="UP000294359"/>
    </source>
</evidence>
<dbReference type="AlphaFoldDB" id="A0A4P7BFX7"/>
<feature type="transmembrane region" description="Helical" evidence="1">
    <location>
        <begin position="28"/>
        <end position="48"/>
    </location>
</feature>
<dbReference type="InterPro" id="IPR010295">
    <property type="entry name" value="DUF898"/>
</dbReference>
<sequence length="352" mass="38060">MSAVFEQAVPAAATEERLAFSATGSEYFRIWIVNLLLSIVTLGIYSAWAKVRRNQYFYANTKLAGSTFEYHGNPMAILKGRIAALVLLGGYNVALRYSLPLGLVMMVVVAAVMPWLVWKSLQFSLHNSSYRGIRFGFRGSLGSTYLHYLVLPVFSVITLGFGTPFVHQRLKRYQHTESRYGGTHFSFDATVGEFYKTYAVFLGLMIGGGFALGVAGAVMGGVAGLLGGASGASGAVILLVVVGYAFMLCVSWALMAVLQNLIWNHTQLGAHRFKSTMTWSRLAGLYLTNTLGIVFTLGLFIPFAHVRALRYRLESTAVLVNGSLDDVVANKGDAVGAFGEGAADLAGFDLSL</sequence>
<feature type="transmembrane region" description="Helical" evidence="1">
    <location>
        <begin position="97"/>
        <end position="118"/>
    </location>
</feature>
<name>A0A4P7BFX7_9BURK</name>
<dbReference type="Proteomes" id="UP000619512">
    <property type="component" value="Unassembled WGS sequence"/>
</dbReference>
<keyword evidence="1" id="KW-0812">Transmembrane</keyword>
<evidence type="ECO:0000313" key="3">
    <source>
        <dbReference type="EMBL" id="QBQ36887.1"/>
    </source>
</evidence>
<reference evidence="2" key="3">
    <citation type="submission" date="2022-12" db="EMBL/GenBank/DDBJ databases">
        <authorList>
            <person name="Sun Q."/>
            <person name="Kim S."/>
        </authorList>
    </citation>
    <scope>NUCLEOTIDE SEQUENCE</scope>
    <source>
        <strain evidence="2">KCTC 12344</strain>
    </source>
</reference>
<feature type="transmembrane region" description="Helical" evidence="1">
    <location>
        <begin position="235"/>
        <end position="262"/>
    </location>
</feature>
<protein>
    <submittedName>
        <fullName evidence="3">DUF898 domain-containing protein</fullName>
    </submittedName>
    <submittedName>
        <fullName evidence="2">Membrane protein</fullName>
    </submittedName>
</protein>
<dbReference type="Proteomes" id="UP000294359">
    <property type="component" value="Chromosome"/>
</dbReference>
<evidence type="ECO:0000313" key="2">
    <source>
        <dbReference type="EMBL" id="GGZ07336.1"/>
    </source>
</evidence>
<dbReference type="EMBL" id="CP038026">
    <property type="protein sequence ID" value="QBQ36887.1"/>
    <property type="molecule type" value="Genomic_DNA"/>
</dbReference>
<dbReference type="EMBL" id="BMWW01000011">
    <property type="protein sequence ID" value="GGZ07336.1"/>
    <property type="molecule type" value="Genomic_DNA"/>
</dbReference>
<dbReference type="OrthoDB" id="9765721at2"/>